<gene>
    <name evidence="3" type="ORF">N495_19525</name>
</gene>
<dbReference type="Pfam" id="PF05175">
    <property type="entry name" value="MTS"/>
    <property type="match status" value="1"/>
</dbReference>
<feature type="coiled-coil region" evidence="1">
    <location>
        <begin position="116"/>
        <end position="192"/>
    </location>
</feature>
<dbReference type="Gene3D" id="3.40.50.150">
    <property type="entry name" value="Vaccinia Virus protein VP39"/>
    <property type="match status" value="1"/>
</dbReference>
<feature type="coiled-coil region" evidence="1">
    <location>
        <begin position="269"/>
        <end position="296"/>
    </location>
</feature>
<dbReference type="AlphaFoldDB" id="A0A0D1BNU8"/>
<dbReference type="PATRIC" id="fig|1379739.3.peg.82"/>
<dbReference type="OrthoDB" id="9775658at2"/>
<keyword evidence="3" id="KW-0614">Plasmid</keyword>
<dbReference type="PROSITE" id="PS00092">
    <property type="entry name" value="N6_MTASE"/>
    <property type="match status" value="1"/>
</dbReference>
<dbReference type="SUPFAM" id="SSF53335">
    <property type="entry name" value="S-adenosyl-L-methionine-dependent methyltransferases"/>
    <property type="match status" value="1"/>
</dbReference>
<dbReference type="CDD" id="cd02440">
    <property type="entry name" value="AdoMet_MTases"/>
    <property type="match status" value="1"/>
</dbReference>
<geneLocation type="plasmid" evidence="3">
    <name>p_B2_450</name>
</geneLocation>
<evidence type="ECO:0000313" key="3">
    <source>
        <dbReference type="EMBL" id="KIS21597.1"/>
    </source>
</evidence>
<dbReference type="InterPro" id="IPR029063">
    <property type="entry name" value="SAM-dependent_MTases_sf"/>
</dbReference>
<evidence type="ECO:0000256" key="1">
    <source>
        <dbReference type="SAM" id="Coils"/>
    </source>
</evidence>
<dbReference type="GO" id="GO:0003676">
    <property type="term" value="F:nucleic acid binding"/>
    <property type="evidence" value="ECO:0007669"/>
    <property type="project" value="InterPro"/>
</dbReference>
<dbReference type="EMBL" id="JXSU01000010">
    <property type="protein sequence ID" value="KIS21597.1"/>
    <property type="molecule type" value="Genomic_DNA"/>
</dbReference>
<evidence type="ECO:0000259" key="2">
    <source>
        <dbReference type="Pfam" id="PF05175"/>
    </source>
</evidence>
<dbReference type="RefSeq" id="WP_043032688.1">
    <property type="nucleotide sequence ID" value="NZ_JXSU01000010.1"/>
</dbReference>
<dbReference type="HOGENOM" id="CLU_366695_0_0_9"/>
<sequence length="760" mass="88913">MYSLEEISDFNNKFRKGEDMTLDYVKDMIQYILNNENIIKENLRELKVAELKKMISDSRYTRKDEIVDHIYSSQVDNIYYFISGEDSIMITIDFNASSIKQQMSNKINMAFVQLTEERLKDLLKGRKEKYEAYREKIKRLKESIKNPETLQDFESARRMRKLTIEEQRTYEELKASEEKEKLKEQEVKLTQKVISNGTYSVKKTKDTRDNRDLWVVKFEEKSDDFKSLNRQMKNLGGAGYSRFTRGFNFYFDPSEKLEDIFKTEGTKEVNQNDKAAEKLKKVADNMQKEIDNKFADRLTNTARRANMAANAEREGEYLKNIQSIMYNVADIIESGKAKYLDKMSARTHIQALEDILKGCKRKYISIKVKEKYPNENLSSNKAIQYEKELRNSSNILFDSIDVAEYPLTTCSKNFIKRLIEDTTTVSNTVMIRRRLNKLLKNDASEINTKNYTEDIIDLYSRGKQNGQFEYFNTSDIDNYKRLQSIDIKDTIMLRAALREYYNIREEIFQETEEDRTKKEIKEMQRSIIGVKIPGYFPTPQNIVEEMIQYADIQKNDIILEPSAGSGHIADLIREKYPDNRLDAVEFNYSLSQILEKKGHNVIADDFLNVNLKENDNNDSIIVEGYDKIIMNPPFERNQDIEHVLHAFSLLKPGGKVVAIMSEHPFFASDKKSQKFRGWLENQEESFSKKLPCGSFLESDRSTGVNTRIVVVRKTEERILSLESEKELRFSGKVCNINEYVNSKKVDSKAIFEQLNMFSFI</sequence>
<keyword evidence="1" id="KW-0175">Coiled coil</keyword>
<dbReference type="GO" id="GO:0008757">
    <property type="term" value="F:S-adenosylmethionine-dependent methyltransferase activity"/>
    <property type="evidence" value="ECO:0007669"/>
    <property type="project" value="UniProtKB-ARBA"/>
</dbReference>
<evidence type="ECO:0000313" key="4">
    <source>
        <dbReference type="Proteomes" id="UP000032250"/>
    </source>
</evidence>
<dbReference type="InterPro" id="IPR002052">
    <property type="entry name" value="DNA_methylase_N6_adenine_CS"/>
</dbReference>
<dbReference type="GO" id="GO:0008170">
    <property type="term" value="F:N-methyltransferase activity"/>
    <property type="evidence" value="ECO:0007669"/>
    <property type="project" value="UniProtKB-ARBA"/>
</dbReference>
<feature type="domain" description="Methyltransferase small" evidence="2">
    <location>
        <begin position="558"/>
        <end position="663"/>
    </location>
</feature>
<dbReference type="GO" id="GO:0032259">
    <property type="term" value="P:methylation"/>
    <property type="evidence" value="ECO:0007669"/>
    <property type="project" value="InterPro"/>
</dbReference>
<name>A0A0D1BNU8_CLOBO</name>
<comment type="caution">
    <text evidence="3">The sequence shown here is derived from an EMBL/GenBank/DDBJ whole genome shotgun (WGS) entry which is preliminary data.</text>
</comment>
<dbReference type="InterPro" id="IPR007848">
    <property type="entry name" value="Small_mtfrase_dom"/>
</dbReference>
<dbReference type="Proteomes" id="UP000032250">
    <property type="component" value="Unassembled WGS sequence"/>
</dbReference>
<reference evidence="3 4" key="1">
    <citation type="submission" date="2014-06" db="EMBL/GenBank/DDBJ databases">
        <title>Genome characterization of distinct group I Clostridium botulinum lineages.</title>
        <authorList>
            <person name="Giordani F."/>
            <person name="Anselmo A."/>
            <person name="Fillo S."/>
            <person name="Palozzi A.M."/>
            <person name="Fortunato A."/>
            <person name="Gentile B."/>
            <person name="Ciammaruconi A."/>
            <person name="Anniballi F."/>
            <person name="De Medici D."/>
            <person name="Lista F."/>
        </authorList>
    </citation>
    <scope>NUCLEOTIDE SEQUENCE [LARGE SCALE GENOMIC DNA]</scope>
    <source>
        <strain evidence="3 4">B2 450</strain>
        <plasmid evidence="3">p_B2_450</plasmid>
    </source>
</reference>
<protein>
    <recommendedName>
        <fullName evidence="2">Methyltransferase small domain-containing protein</fullName>
    </recommendedName>
</protein>
<proteinExistence type="predicted"/>
<accession>A0A0D1BNU8</accession>
<organism evidence="3 4">
    <name type="scientific">Clostridium botulinum B2 450</name>
    <dbReference type="NCBI Taxonomy" id="1379739"/>
    <lineage>
        <taxon>Bacteria</taxon>
        <taxon>Bacillati</taxon>
        <taxon>Bacillota</taxon>
        <taxon>Clostridia</taxon>
        <taxon>Eubacteriales</taxon>
        <taxon>Clostridiaceae</taxon>
        <taxon>Clostridium</taxon>
    </lineage>
</organism>
<dbReference type="PRINTS" id="PR00507">
    <property type="entry name" value="N12N6MTFRASE"/>
</dbReference>